<dbReference type="Pfam" id="PF00107">
    <property type="entry name" value="ADH_zinc_N"/>
    <property type="match status" value="1"/>
</dbReference>
<dbReference type="Pfam" id="PF08240">
    <property type="entry name" value="ADH_N"/>
    <property type="match status" value="1"/>
</dbReference>
<dbReference type="eggNOG" id="KOG1198">
    <property type="taxonomic scope" value="Eukaryota"/>
</dbReference>
<dbReference type="PANTHER" id="PTHR45348:SF2">
    <property type="entry name" value="ZINC-TYPE ALCOHOL DEHYDROGENASE-LIKE PROTEIN C2E1P3.01"/>
    <property type="match status" value="1"/>
</dbReference>
<dbReference type="InterPro" id="IPR013149">
    <property type="entry name" value="ADH-like_C"/>
</dbReference>
<dbReference type="GO" id="GO:0016651">
    <property type="term" value="F:oxidoreductase activity, acting on NAD(P)H"/>
    <property type="evidence" value="ECO:0007669"/>
    <property type="project" value="InterPro"/>
</dbReference>
<dbReference type="SUPFAM" id="SSF51735">
    <property type="entry name" value="NAD(P)-binding Rossmann-fold domains"/>
    <property type="match status" value="1"/>
</dbReference>
<accession>A0A0W0G3S4</accession>
<dbReference type="InterPro" id="IPR013154">
    <property type="entry name" value="ADH-like_N"/>
</dbReference>
<dbReference type="PANTHER" id="PTHR45348">
    <property type="entry name" value="HYPOTHETICAL OXIDOREDUCTASE (EUROFUNG)"/>
    <property type="match status" value="1"/>
</dbReference>
<comment type="caution">
    <text evidence="2">The sequence shown here is derived from an EMBL/GenBank/DDBJ whole genome shotgun (WGS) entry which is preliminary data.</text>
</comment>
<dbReference type="Proteomes" id="UP000054988">
    <property type="component" value="Unassembled WGS sequence"/>
</dbReference>
<reference evidence="2 3" key="1">
    <citation type="submission" date="2015-12" db="EMBL/GenBank/DDBJ databases">
        <title>Draft genome sequence of Moniliophthora roreri, the causal agent of frosty pod rot of cacao.</title>
        <authorList>
            <person name="Aime M.C."/>
            <person name="Diaz-Valderrama J.R."/>
            <person name="Kijpornyongpan T."/>
            <person name="Phillips-Mora W."/>
        </authorList>
    </citation>
    <scope>NUCLEOTIDE SEQUENCE [LARGE SCALE GENOMIC DNA]</scope>
    <source>
        <strain evidence="2 3">MCA 2952</strain>
    </source>
</reference>
<dbReference type="Gene3D" id="3.90.180.10">
    <property type="entry name" value="Medium-chain alcohol dehydrogenases, catalytic domain"/>
    <property type="match status" value="1"/>
</dbReference>
<dbReference type="InterPro" id="IPR011032">
    <property type="entry name" value="GroES-like_sf"/>
</dbReference>
<feature type="domain" description="Enoyl reductase (ER)" evidence="1">
    <location>
        <begin position="13"/>
        <end position="265"/>
    </location>
</feature>
<dbReference type="CDD" id="cd08249">
    <property type="entry name" value="enoyl_reductase_like"/>
    <property type="match status" value="1"/>
</dbReference>
<evidence type="ECO:0000313" key="2">
    <source>
        <dbReference type="EMBL" id="KTB43227.1"/>
    </source>
</evidence>
<name>A0A0W0G3S4_MONRR</name>
<sequence>MTVEHRMKALVTTSTGKYHLEDVNIPSLGSGEVLVKVEVAAQNPADWKNLPSVPIGHIIGSDFAGTVHAIGPDVDEGSTLLGKRVAGMVHGGATRNGAFAEFVVAQAGLLFYLPDEVTFEDGAQLAVAAMSACLCLYQILELPTPYDTPGISPPAILIWSGATAVGRYAIQLAKLANMRVFASASPKQHELLKGLGADEVFDYSDSFTGRNIFEASGGKLTYAVDCWSDGVSPYQVSAALSKDGGKVATVLPYQSRKKSVETSLVSAYTVYGKDITFPFPAAADMVAAANGRAYAKLISRILREGKLQLGSVKLFSNGLLGVVHGMEYSRLGKAHGEKIIYRISDTPVLMDG</sequence>
<dbReference type="InterPro" id="IPR047122">
    <property type="entry name" value="Trans-enoyl_RdTase-like"/>
</dbReference>
<proteinExistence type="predicted"/>
<dbReference type="InterPro" id="IPR036291">
    <property type="entry name" value="NAD(P)-bd_dom_sf"/>
</dbReference>
<dbReference type="Gene3D" id="3.40.50.720">
    <property type="entry name" value="NAD(P)-binding Rossmann-like Domain"/>
    <property type="match status" value="1"/>
</dbReference>
<dbReference type="InterPro" id="IPR020843">
    <property type="entry name" value="ER"/>
</dbReference>
<evidence type="ECO:0000313" key="3">
    <source>
        <dbReference type="Proteomes" id="UP000054988"/>
    </source>
</evidence>
<dbReference type="SUPFAM" id="SSF50129">
    <property type="entry name" value="GroES-like"/>
    <property type="match status" value="1"/>
</dbReference>
<protein>
    <recommendedName>
        <fullName evidence="1">Enoyl reductase (ER) domain-containing protein</fullName>
    </recommendedName>
</protein>
<evidence type="ECO:0000259" key="1">
    <source>
        <dbReference type="SMART" id="SM00829"/>
    </source>
</evidence>
<gene>
    <name evidence="2" type="ORF">WG66_4196</name>
</gene>
<organism evidence="2 3">
    <name type="scientific">Moniliophthora roreri</name>
    <name type="common">Frosty pod rot fungus</name>
    <name type="synonym">Monilia roreri</name>
    <dbReference type="NCBI Taxonomy" id="221103"/>
    <lineage>
        <taxon>Eukaryota</taxon>
        <taxon>Fungi</taxon>
        <taxon>Dikarya</taxon>
        <taxon>Basidiomycota</taxon>
        <taxon>Agaricomycotina</taxon>
        <taxon>Agaricomycetes</taxon>
        <taxon>Agaricomycetidae</taxon>
        <taxon>Agaricales</taxon>
        <taxon>Marasmiineae</taxon>
        <taxon>Marasmiaceae</taxon>
        <taxon>Moniliophthora</taxon>
    </lineage>
</organism>
<dbReference type="EMBL" id="LATX01001222">
    <property type="protein sequence ID" value="KTB43227.1"/>
    <property type="molecule type" value="Genomic_DNA"/>
</dbReference>
<dbReference type="AlphaFoldDB" id="A0A0W0G3S4"/>
<dbReference type="SMART" id="SM00829">
    <property type="entry name" value="PKS_ER"/>
    <property type="match status" value="1"/>
</dbReference>